<dbReference type="OrthoDB" id="3214401at2"/>
<evidence type="ECO:0000256" key="5">
    <source>
        <dbReference type="ARBA" id="ARBA00050018"/>
    </source>
</evidence>
<dbReference type="AlphaFoldDB" id="A0A1M5C753"/>
<comment type="pathway">
    <text evidence="1">Cofactor biosynthesis; thiamine diphosphate biosynthesis.</text>
</comment>
<protein>
    <recommendedName>
        <fullName evidence="5">glycine oxidase</fullName>
        <ecNumber evidence="5">1.4.3.19</ecNumber>
    </recommendedName>
</protein>
<evidence type="ECO:0000313" key="7">
    <source>
        <dbReference type="EMBL" id="SHF50573.1"/>
    </source>
</evidence>
<evidence type="ECO:0000256" key="4">
    <source>
        <dbReference type="ARBA" id="ARBA00049872"/>
    </source>
</evidence>
<evidence type="ECO:0000256" key="2">
    <source>
        <dbReference type="ARBA" id="ARBA00022977"/>
    </source>
</evidence>
<dbReference type="RefSeq" id="WP_073384700.1">
    <property type="nucleotide sequence ID" value="NZ_FQVU01000001.1"/>
</dbReference>
<dbReference type="EC" id="1.4.3.19" evidence="5"/>
<dbReference type="PANTHER" id="PTHR13847">
    <property type="entry name" value="SARCOSINE DEHYDROGENASE-RELATED"/>
    <property type="match status" value="1"/>
</dbReference>
<dbReference type="InterPro" id="IPR006076">
    <property type="entry name" value="FAD-dep_OxRdtase"/>
</dbReference>
<keyword evidence="3" id="KW-0560">Oxidoreductase</keyword>
<dbReference type="SUPFAM" id="SSF54373">
    <property type="entry name" value="FAD-linked reductases, C-terminal domain"/>
    <property type="match status" value="1"/>
</dbReference>
<dbReference type="PANTHER" id="PTHR13847:SF289">
    <property type="entry name" value="GLYCINE OXIDASE"/>
    <property type="match status" value="1"/>
</dbReference>
<dbReference type="UniPathway" id="UPA00060"/>
<dbReference type="GO" id="GO:0009229">
    <property type="term" value="P:thiamine diphosphate biosynthetic process"/>
    <property type="evidence" value="ECO:0007669"/>
    <property type="project" value="UniProtKB-UniPathway"/>
</dbReference>
<dbReference type="GO" id="GO:0005737">
    <property type="term" value="C:cytoplasm"/>
    <property type="evidence" value="ECO:0007669"/>
    <property type="project" value="TreeGrafter"/>
</dbReference>
<reference evidence="7 8" key="1">
    <citation type="submission" date="2016-11" db="EMBL/GenBank/DDBJ databases">
        <authorList>
            <person name="Jaros S."/>
            <person name="Januszkiewicz K."/>
            <person name="Wedrychowicz H."/>
        </authorList>
    </citation>
    <scope>NUCLEOTIDE SEQUENCE [LARGE SCALE GENOMIC DNA]</scope>
    <source>
        <strain evidence="7 8">DSM 45627</strain>
    </source>
</reference>
<keyword evidence="8" id="KW-1185">Reference proteome</keyword>
<proteinExistence type="predicted"/>
<evidence type="ECO:0000259" key="6">
    <source>
        <dbReference type="Pfam" id="PF01266"/>
    </source>
</evidence>
<dbReference type="EMBL" id="FQVU01000001">
    <property type="protein sequence ID" value="SHF50573.1"/>
    <property type="molecule type" value="Genomic_DNA"/>
</dbReference>
<accession>A0A1M5C753</accession>
<name>A0A1M5C753_9ACTN</name>
<keyword evidence="2" id="KW-0784">Thiamine biosynthesis</keyword>
<dbReference type="STRING" id="1206085.SAMN05443575_0133"/>
<dbReference type="GO" id="GO:0050660">
    <property type="term" value="F:flavin adenine dinucleotide binding"/>
    <property type="evidence" value="ECO:0007669"/>
    <property type="project" value="InterPro"/>
</dbReference>
<evidence type="ECO:0000256" key="3">
    <source>
        <dbReference type="ARBA" id="ARBA00023002"/>
    </source>
</evidence>
<sequence length="392" mass="40845">MQSQHRTTADVTTADVVVVGAGVIGAAIAWRCAQRRIAVVTVDPDPTRGAWHTAAGMLAPVTELQYTETPLLHLNLDSLRRWPAFAAELAAELGADERAVGLRRTGTVLVAWDAADLAALRDLHAFGQRFDIASILIGGRDLRGLEPALAAGLPGGLHAPDDHQVDPRLLRDALARAGRRRGVRHVTAEVTRVRTTGDRVEGVDLADGTTLAAPVVVLAAGAWSGTLAGPPPGAVPAVRPVKGQTLRLRLPGTPVLNHVVRGRVKGNPIYLVPRADGRIVVGASTEEAGFDRSARAGAVYELLRDAQSLLPELGEAELAEISTGLRPGSPDNAPLVGASGALGGLVVATGHYRNGVLLTPVTADGVAALLADGALPDVLHPFAPDRFERIPA</sequence>
<feature type="domain" description="FAD dependent oxidoreductase" evidence="6">
    <location>
        <begin position="15"/>
        <end position="369"/>
    </location>
</feature>
<organism evidence="7 8">
    <name type="scientific">Jatrophihabitans endophyticus</name>
    <dbReference type="NCBI Taxonomy" id="1206085"/>
    <lineage>
        <taxon>Bacteria</taxon>
        <taxon>Bacillati</taxon>
        <taxon>Actinomycetota</taxon>
        <taxon>Actinomycetes</taxon>
        <taxon>Jatrophihabitantales</taxon>
        <taxon>Jatrophihabitantaceae</taxon>
        <taxon>Jatrophihabitans</taxon>
    </lineage>
</organism>
<dbReference type="NCBIfam" id="TIGR02352">
    <property type="entry name" value="thiamin_ThiO"/>
    <property type="match status" value="1"/>
</dbReference>
<dbReference type="GO" id="GO:0043799">
    <property type="term" value="F:glycine oxidase activity"/>
    <property type="evidence" value="ECO:0007669"/>
    <property type="project" value="UniProtKB-EC"/>
</dbReference>
<dbReference type="GO" id="GO:0009228">
    <property type="term" value="P:thiamine biosynthetic process"/>
    <property type="evidence" value="ECO:0007669"/>
    <property type="project" value="UniProtKB-KW"/>
</dbReference>
<dbReference type="Gene3D" id="3.30.9.10">
    <property type="entry name" value="D-Amino Acid Oxidase, subunit A, domain 2"/>
    <property type="match status" value="1"/>
</dbReference>
<evidence type="ECO:0000313" key="8">
    <source>
        <dbReference type="Proteomes" id="UP000186132"/>
    </source>
</evidence>
<dbReference type="Pfam" id="PF01266">
    <property type="entry name" value="DAO"/>
    <property type="match status" value="1"/>
</dbReference>
<gene>
    <name evidence="7" type="ORF">SAMN05443575_0133</name>
</gene>
<dbReference type="SUPFAM" id="SSF51905">
    <property type="entry name" value="FAD/NAD(P)-binding domain"/>
    <property type="match status" value="1"/>
</dbReference>
<dbReference type="Proteomes" id="UP000186132">
    <property type="component" value="Unassembled WGS sequence"/>
</dbReference>
<comment type="catalytic activity">
    <reaction evidence="4">
        <text>glycine + O2 + H2O = glyoxylate + H2O2 + NH4(+)</text>
        <dbReference type="Rhea" id="RHEA:11532"/>
        <dbReference type="ChEBI" id="CHEBI:15377"/>
        <dbReference type="ChEBI" id="CHEBI:15379"/>
        <dbReference type="ChEBI" id="CHEBI:16240"/>
        <dbReference type="ChEBI" id="CHEBI:28938"/>
        <dbReference type="ChEBI" id="CHEBI:36655"/>
        <dbReference type="ChEBI" id="CHEBI:57305"/>
        <dbReference type="EC" id="1.4.3.19"/>
    </reaction>
</comment>
<evidence type="ECO:0000256" key="1">
    <source>
        <dbReference type="ARBA" id="ARBA00004948"/>
    </source>
</evidence>
<dbReference type="Gene3D" id="3.50.50.60">
    <property type="entry name" value="FAD/NAD(P)-binding domain"/>
    <property type="match status" value="1"/>
</dbReference>
<dbReference type="InterPro" id="IPR036188">
    <property type="entry name" value="FAD/NAD-bd_sf"/>
</dbReference>
<dbReference type="InterPro" id="IPR012727">
    <property type="entry name" value="Gly_oxidase_ThiO"/>
</dbReference>